<reference evidence="6" key="1">
    <citation type="journal article" date="2019" name="Int. J. Syst. Evol. Microbiol.">
        <title>The Global Catalogue of Microorganisms (GCM) 10K type strain sequencing project: providing services to taxonomists for standard genome sequencing and annotation.</title>
        <authorList>
            <consortium name="The Broad Institute Genomics Platform"/>
            <consortium name="The Broad Institute Genome Sequencing Center for Infectious Disease"/>
            <person name="Wu L."/>
            <person name="Ma J."/>
        </authorList>
    </citation>
    <scope>NUCLEOTIDE SEQUENCE [LARGE SCALE GENOMIC DNA]</scope>
    <source>
        <strain evidence="6">ICMP 19430</strain>
    </source>
</reference>
<evidence type="ECO:0000313" key="5">
    <source>
        <dbReference type="EMBL" id="MFC7354689.1"/>
    </source>
</evidence>
<feature type="region of interest" description="Disordered" evidence="3">
    <location>
        <begin position="1"/>
        <end position="39"/>
    </location>
</feature>
<evidence type="ECO:0000256" key="1">
    <source>
        <dbReference type="ARBA" id="ARBA00023125"/>
    </source>
</evidence>
<dbReference type="PRINTS" id="PR00455">
    <property type="entry name" value="HTHTETR"/>
</dbReference>
<comment type="caution">
    <text evidence="5">The sequence shown here is derived from an EMBL/GenBank/DDBJ whole genome shotgun (WGS) entry which is preliminary data.</text>
</comment>
<dbReference type="Proteomes" id="UP001596509">
    <property type="component" value="Unassembled WGS sequence"/>
</dbReference>
<proteinExistence type="predicted"/>
<protein>
    <submittedName>
        <fullName evidence="5">TetR/AcrR family transcriptional regulator</fullName>
    </submittedName>
</protein>
<organism evidence="5 6">
    <name type="scientific">Streptomyces caviscabies</name>
    <dbReference type="NCBI Taxonomy" id="90079"/>
    <lineage>
        <taxon>Bacteria</taxon>
        <taxon>Bacillati</taxon>
        <taxon>Actinomycetota</taxon>
        <taxon>Actinomycetes</taxon>
        <taxon>Kitasatosporales</taxon>
        <taxon>Streptomycetaceae</taxon>
        <taxon>Streptomyces</taxon>
    </lineage>
</organism>
<evidence type="ECO:0000259" key="4">
    <source>
        <dbReference type="PROSITE" id="PS50977"/>
    </source>
</evidence>
<dbReference type="InterPro" id="IPR050109">
    <property type="entry name" value="HTH-type_TetR-like_transc_reg"/>
</dbReference>
<keyword evidence="6" id="KW-1185">Reference proteome</keyword>
<name>A0ABW2MIG1_9ACTN</name>
<evidence type="ECO:0000313" key="6">
    <source>
        <dbReference type="Proteomes" id="UP001596509"/>
    </source>
</evidence>
<dbReference type="SUPFAM" id="SSF46689">
    <property type="entry name" value="Homeodomain-like"/>
    <property type="match status" value="1"/>
</dbReference>
<dbReference type="InterPro" id="IPR001647">
    <property type="entry name" value="HTH_TetR"/>
</dbReference>
<keyword evidence="1 2" id="KW-0238">DNA-binding</keyword>
<dbReference type="EMBL" id="JBHTCK010000009">
    <property type="protein sequence ID" value="MFC7354689.1"/>
    <property type="molecule type" value="Genomic_DNA"/>
</dbReference>
<feature type="domain" description="HTH tetR-type" evidence="4">
    <location>
        <begin position="40"/>
        <end position="100"/>
    </location>
</feature>
<gene>
    <name evidence="5" type="ORF">ACFQW9_28960</name>
</gene>
<dbReference type="PROSITE" id="PS50977">
    <property type="entry name" value="HTH_TETR_2"/>
    <property type="match status" value="1"/>
</dbReference>
<dbReference type="Pfam" id="PF00440">
    <property type="entry name" value="TetR_N"/>
    <property type="match status" value="1"/>
</dbReference>
<sequence>MNTTRGQSPAPPPAPESGPARSGGALGSVPGAGTKGVPRARREAQILAAAMEEFGRHGHASASMASIARRVGVTKPMLYTYFGSKDGLYLACLEQIAPRLRSAIERAMTPDPPGVTPAASNVPPRVLAAVFDVLEEQREAWFVLYDRTLKPGSDLHVAAHAHRAAIDELAASGTADVLHGRGNRDPLDADALKHVWTGTVGALVGWWISHPEQSATEMAARCARLLAAIRTPS</sequence>
<dbReference type="RefSeq" id="WP_319286786.1">
    <property type="nucleotide sequence ID" value="NZ_JBHTCK010000009.1"/>
</dbReference>
<feature type="DNA-binding region" description="H-T-H motif" evidence="2">
    <location>
        <begin position="63"/>
        <end position="82"/>
    </location>
</feature>
<dbReference type="Gene3D" id="1.10.357.10">
    <property type="entry name" value="Tetracycline Repressor, domain 2"/>
    <property type="match status" value="1"/>
</dbReference>
<evidence type="ECO:0000256" key="2">
    <source>
        <dbReference type="PROSITE-ProRule" id="PRU00335"/>
    </source>
</evidence>
<accession>A0ABW2MIG1</accession>
<evidence type="ECO:0000256" key="3">
    <source>
        <dbReference type="SAM" id="MobiDB-lite"/>
    </source>
</evidence>
<dbReference type="InterPro" id="IPR009057">
    <property type="entry name" value="Homeodomain-like_sf"/>
</dbReference>
<dbReference type="PANTHER" id="PTHR30055:SF158">
    <property type="entry name" value="POSSIBLE TRANSCRIPTIONAL REGULATORY PROTEIN (PROBABLY TETR-FAMILY)"/>
    <property type="match status" value="1"/>
</dbReference>
<dbReference type="PANTHER" id="PTHR30055">
    <property type="entry name" value="HTH-TYPE TRANSCRIPTIONAL REGULATOR RUTR"/>
    <property type="match status" value="1"/>
</dbReference>